<keyword evidence="2" id="KW-1185">Reference proteome</keyword>
<protein>
    <submittedName>
        <fullName evidence="1">Plutonium, isoform B</fullName>
    </submittedName>
</protein>
<evidence type="ECO:0000313" key="1">
    <source>
        <dbReference type="EMBL" id="KRF79336.1"/>
    </source>
</evidence>
<name>A0A0Q9W2S9_DROVI</name>
<reference evidence="1 2" key="1">
    <citation type="journal article" date="2007" name="Nature">
        <title>Evolution of genes and genomes on the Drosophila phylogeny.</title>
        <authorList>
            <consortium name="Drosophila 12 Genomes Consortium"/>
            <person name="Clark A.G."/>
            <person name="Eisen M.B."/>
            <person name="Smith D.R."/>
            <person name="Bergman C.M."/>
            <person name="Oliver B."/>
            <person name="Markow T.A."/>
            <person name="Kaufman T.C."/>
            <person name="Kellis M."/>
            <person name="Gelbart W."/>
            <person name="Iyer V.N."/>
            <person name="Pollard D.A."/>
            <person name="Sackton T.B."/>
            <person name="Larracuente A.M."/>
            <person name="Singh N.D."/>
            <person name="Abad J.P."/>
            <person name="Abt D.N."/>
            <person name="Adryan B."/>
            <person name="Aguade M."/>
            <person name="Akashi H."/>
            <person name="Anderson W.W."/>
            <person name="Aquadro C.F."/>
            <person name="Ardell D.H."/>
            <person name="Arguello R."/>
            <person name="Artieri C.G."/>
            <person name="Barbash D.A."/>
            <person name="Barker D."/>
            <person name="Barsanti P."/>
            <person name="Batterham P."/>
            <person name="Batzoglou S."/>
            <person name="Begun D."/>
            <person name="Bhutkar A."/>
            <person name="Blanco E."/>
            <person name="Bosak S.A."/>
            <person name="Bradley R.K."/>
            <person name="Brand A.D."/>
            <person name="Brent M.R."/>
            <person name="Brooks A.N."/>
            <person name="Brown R.H."/>
            <person name="Butlin R.K."/>
            <person name="Caggese C."/>
            <person name="Calvi B.R."/>
            <person name="Bernardo de Carvalho A."/>
            <person name="Caspi A."/>
            <person name="Castrezana S."/>
            <person name="Celniker S.E."/>
            <person name="Chang J.L."/>
            <person name="Chapple C."/>
            <person name="Chatterji S."/>
            <person name="Chinwalla A."/>
            <person name="Civetta A."/>
            <person name="Clifton S.W."/>
            <person name="Comeron J.M."/>
            <person name="Costello J.C."/>
            <person name="Coyne J.A."/>
            <person name="Daub J."/>
            <person name="David R.G."/>
            <person name="Delcher A.L."/>
            <person name="Delehaunty K."/>
            <person name="Do C.B."/>
            <person name="Ebling H."/>
            <person name="Edwards K."/>
            <person name="Eickbush T."/>
            <person name="Evans J.D."/>
            <person name="Filipski A."/>
            <person name="Findeiss S."/>
            <person name="Freyhult E."/>
            <person name="Fulton L."/>
            <person name="Fulton R."/>
            <person name="Garcia A.C."/>
            <person name="Gardiner A."/>
            <person name="Garfield D.A."/>
            <person name="Garvin B.E."/>
            <person name="Gibson G."/>
            <person name="Gilbert D."/>
            <person name="Gnerre S."/>
            <person name="Godfrey J."/>
            <person name="Good R."/>
            <person name="Gotea V."/>
            <person name="Gravely B."/>
            <person name="Greenberg A.J."/>
            <person name="Griffiths-Jones S."/>
            <person name="Gross S."/>
            <person name="Guigo R."/>
            <person name="Gustafson E.A."/>
            <person name="Haerty W."/>
            <person name="Hahn M.W."/>
            <person name="Halligan D.L."/>
            <person name="Halpern A.L."/>
            <person name="Halter G.M."/>
            <person name="Han M.V."/>
            <person name="Heger A."/>
            <person name="Hillier L."/>
            <person name="Hinrichs A.S."/>
            <person name="Holmes I."/>
            <person name="Hoskins R.A."/>
            <person name="Hubisz M.J."/>
            <person name="Hultmark D."/>
            <person name="Huntley M.A."/>
            <person name="Jaffe D.B."/>
            <person name="Jagadeeshan S."/>
            <person name="Jeck W.R."/>
            <person name="Johnson J."/>
            <person name="Jones C.D."/>
            <person name="Jordan W.C."/>
            <person name="Karpen G.H."/>
            <person name="Kataoka E."/>
            <person name="Keightley P.D."/>
            <person name="Kheradpour P."/>
            <person name="Kirkness E.F."/>
            <person name="Koerich L.B."/>
            <person name="Kristiansen K."/>
            <person name="Kudrna D."/>
            <person name="Kulathinal R.J."/>
            <person name="Kumar S."/>
            <person name="Kwok R."/>
            <person name="Lander E."/>
            <person name="Langley C.H."/>
            <person name="Lapoint R."/>
            <person name="Lazzaro B.P."/>
            <person name="Lee S.J."/>
            <person name="Levesque L."/>
            <person name="Li R."/>
            <person name="Lin C.F."/>
            <person name="Lin M.F."/>
            <person name="Lindblad-Toh K."/>
            <person name="Llopart A."/>
            <person name="Long M."/>
            <person name="Low L."/>
            <person name="Lozovsky E."/>
            <person name="Lu J."/>
            <person name="Luo M."/>
            <person name="Machado C.A."/>
            <person name="Makalowski W."/>
            <person name="Marzo M."/>
            <person name="Matsuda M."/>
            <person name="Matzkin L."/>
            <person name="McAllister B."/>
            <person name="McBride C.S."/>
            <person name="McKernan B."/>
            <person name="McKernan K."/>
            <person name="Mendez-Lago M."/>
            <person name="Minx P."/>
            <person name="Mollenhauer M.U."/>
            <person name="Montooth K."/>
            <person name="Mount S.M."/>
            <person name="Mu X."/>
            <person name="Myers E."/>
            <person name="Negre B."/>
            <person name="Newfeld S."/>
            <person name="Nielsen R."/>
            <person name="Noor M.A."/>
            <person name="O'Grady P."/>
            <person name="Pachter L."/>
            <person name="Papaceit M."/>
            <person name="Parisi M.J."/>
            <person name="Parisi M."/>
            <person name="Parts L."/>
            <person name="Pedersen J.S."/>
            <person name="Pesole G."/>
            <person name="Phillippy A.M."/>
            <person name="Ponting C.P."/>
            <person name="Pop M."/>
            <person name="Porcelli D."/>
            <person name="Powell J.R."/>
            <person name="Prohaska S."/>
            <person name="Pruitt K."/>
            <person name="Puig M."/>
            <person name="Quesneville H."/>
            <person name="Ram K.R."/>
            <person name="Rand D."/>
            <person name="Rasmussen M.D."/>
            <person name="Reed L.K."/>
            <person name="Reenan R."/>
            <person name="Reily A."/>
            <person name="Remington K.A."/>
            <person name="Rieger T.T."/>
            <person name="Ritchie M.G."/>
            <person name="Robin C."/>
            <person name="Rogers Y.H."/>
            <person name="Rohde C."/>
            <person name="Rozas J."/>
            <person name="Rubenfield M.J."/>
            <person name="Ruiz A."/>
            <person name="Russo S."/>
            <person name="Salzberg S.L."/>
            <person name="Sanchez-Gracia A."/>
            <person name="Saranga D.J."/>
            <person name="Sato H."/>
            <person name="Schaeffer S.W."/>
            <person name="Schatz M.C."/>
            <person name="Schlenke T."/>
            <person name="Schwartz R."/>
            <person name="Segarra C."/>
            <person name="Singh R.S."/>
            <person name="Sirot L."/>
            <person name="Sirota M."/>
            <person name="Sisneros N.B."/>
            <person name="Smith C.D."/>
            <person name="Smith T.F."/>
            <person name="Spieth J."/>
            <person name="Stage D.E."/>
            <person name="Stark A."/>
            <person name="Stephan W."/>
            <person name="Strausberg R.L."/>
            <person name="Strempel S."/>
            <person name="Sturgill D."/>
            <person name="Sutton G."/>
            <person name="Sutton G.G."/>
            <person name="Tao W."/>
            <person name="Teichmann S."/>
            <person name="Tobari Y.N."/>
            <person name="Tomimura Y."/>
            <person name="Tsolas J.M."/>
            <person name="Valente V.L."/>
            <person name="Venter E."/>
            <person name="Venter J.C."/>
            <person name="Vicario S."/>
            <person name="Vieira F.G."/>
            <person name="Vilella A.J."/>
            <person name="Villasante A."/>
            <person name="Walenz B."/>
            <person name="Wang J."/>
            <person name="Wasserman M."/>
            <person name="Watts T."/>
            <person name="Wilson D."/>
            <person name="Wilson R.K."/>
            <person name="Wing R.A."/>
            <person name="Wolfner M.F."/>
            <person name="Wong A."/>
            <person name="Wong G.K."/>
            <person name="Wu C.I."/>
            <person name="Wu G."/>
            <person name="Yamamoto D."/>
            <person name="Yang H.P."/>
            <person name="Yang S.P."/>
            <person name="Yorke J.A."/>
            <person name="Yoshida K."/>
            <person name="Zdobnov E."/>
            <person name="Zhang P."/>
            <person name="Zhang Y."/>
            <person name="Zimin A.V."/>
            <person name="Baldwin J."/>
            <person name="Abdouelleil A."/>
            <person name="Abdulkadir J."/>
            <person name="Abebe A."/>
            <person name="Abera B."/>
            <person name="Abreu J."/>
            <person name="Acer S.C."/>
            <person name="Aftuck L."/>
            <person name="Alexander A."/>
            <person name="An P."/>
            <person name="Anderson E."/>
            <person name="Anderson S."/>
            <person name="Arachi H."/>
            <person name="Azer M."/>
            <person name="Bachantsang P."/>
            <person name="Barry A."/>
            <person name="Bayul T."/>
            <person name="Berlin A."/>
            <person name="Bessette D."/>
            <person name="Bloom T."/>
            <person name="Blye J."/>
            <person name="Boguslavskiy L."/>
            <person name="Bonnet C."/>
            <person name="Boukhgalter B."/>
            <person name="Bourzgui I."/>
            <person name="Brown A."/>
            <person name="Cahill P."/>
            <person name="Channer S."/>
            <person name="Cheshatsang Y."/>
            <person name="Chuda L."/>
            <person name="Citroen M."/>
            <person name="Collymore A."/>
            <person name="Cooke P."/>
            <person name="Costello M."/>
            <person name="D'Aco K."/>
            <person name="Daza R."/>
            <person name="De Haan G."/>
            <person name="DeGray S."/>
            <person name="DeMaso C."/>
            <person name="Dhargay N."/>
            <person name="Dooley K."/>
            <person name="Dooley E."/>
            <person name="Doricent M."/>
            <person name="Dorje P."/>
            <person name="Dorjee K."/>
            <person name="Dupes A."/>
            <person name="Elong R."/>
            <person name="Falk J."/>
            <person name="Farina A."/>
            <person name="Faro S."/>
            <person name="Ferguson D."/>
            <person name="Fisher S."/>
            <person name="Foley C.D."/>
            <person name="Franke A."/>
            <person name="Friedrich D."/>
            <person name="Gadbois L."/>
            <person name="Gearin G."/>
            <person name="Gearin C.R."/>
            <person name="Giannoukos G."/>
            <person name="Goode T."/>
            <person name="Graham J."/>
            <person name="Grandbois E."/>
            <person name="Grewal S."/>
            <person name="Gyaltsen K."/>
            <person name="Hafez N."/>
            <person name="Hagos B."/>
            <person name="Hall J."/>
            <person name="Henson C."/>
            <person name="Hollinger A."/>
            <person name="Honan T."/>
            <person name="Huard M.D."/>
            <person name="Hughes L."/>
            <person name="Hurhula B."/>
            <person name="Husby M.E."/>
            <person name="Kamat A."/>
            <person name="Kanga B."/>
            <person name="Kashin S."/>
            <person name="Khazanovich D."/>
            <person name="Kisner P."/>
            <person name="Lance K."/>
            <person name="Lara M."/>
            <person name="Lee W."/>
            <person name="Lennon N."/>
            <person name="Letendre F."/>
            <person name="LeVine R."/>
            <person name="Lipovsky A."/>
            <person name="Liu X."/>
            <person name="Liu J."/>
            <person name="Liu S."/>
            <person name="Lokyitsang T."/>
            <person name="Lokyitsang Y."/>
            <person name="Lubonja R."/>
            <person name="Lui A."/>
            <person name="MacDonald P."/>
            <person name="Magnisalis V."/>
            <person name="Maru K."/>
            <person name="Matthews C."/>
            <person name="McCusker W."/>
            <person name="McDonough S."/>
            <person name="Mehta T."/>
            <person name="Meldrim J."/>
            <person name="Meneus L."/>
            <person name="Mihai O."/>
            <person name="Mihalev A."/>
            <person name="Mihova T."/>
            <person name="Mittelman R."/>
            <person name="Mlenga V."/>
            <person name="Montmayeur A."/>
            <person name="Mulrain L."/>
            <person name="Navidi A."/>
            <person name="Naylor J."/>
            <person name="Negash T."/>
            <person name="Nguyen T."/>
            <person name="Nguyen N."/>
            <person name="Nicol R."/>
            <person name="Norbu C."/>
            <person name="Norbu N."/>
            <person name="Novod N."/>
            <person name="O'Neill B."/>
            <person name="Osman S."/>
            <person name="Markiewicz E."/>
            <person name="Oyono O.L."/>
            <person name="Patti C."/>
            <person name="Phunkhang P."/>
            <person name="Pierre F."/>
            <person name="Priest M."/>
            <person name="Raghuraman S."/>
            <person name="Rege F."/>
            <person name="Reyes R."/>
            <person name="Rise C."/>
            <person name="Rogov P."/>
            <person name="Ross K."/>
            <person name="Ryan E."/>
            <person name="Settipalli S."/>
            <person name="Shea T."/>
            <person name="Sherpa N."/>
            <person name="Shi L."/>
            <person name="Shih D."/>
            <person name="Sparrow T."/>
            <person name="Spaulding J."/>
            <person name="Stalker J."/>
            <person name="Stange-Thomann N."/>
            <person name="Stavropoulos S."/>
            <person name="Stone C."/>
            <person name="Strader C."/>
            <person name="Tesfaye S."/>
            <person name="Thomson T."/>
            <person name="Thoulutsang Y."/>
            <person name="Thoulutsang D."/>
            <person name="Topham K."/>
            <person name="Topping I."/>
            <person name="Tsamla T."/>
            <person name="Vassiliev H."/>
            <person name="Vo A."/>
            <person name="Wangchuk T."/>
            <person name="Wangdi T."/>
            <person name="Weiand M."/>
            <person name="Wilkinson J."/>
            <person name="Wilson A."/>
            <person name="Yadav S."/>
            <person name="Young G."/>
            <person name="Yu Q."/>
            <person name="Zembek L."/>
            <person name="Zhong D."/>
            <person name="Zimmer A."/>
            <person name="Zwirko Z."/>
            <person name="Jaffe D.B."/>
            <person name="Alvarez P."/>
            <person name="Brockman W."/>
            <person name="Butler J."/>
            <person name="Chin C."/>
            <person name="Gnerre S."/>
            <person name="Grabherr M."/>
            <person name="Kleber M."/>
            <person name="Mauceli E."/>
            <person name="MacCallum I."/>
        </authorList>
    </citation>
    <scope>NUCLEOTIDE SEQUENCE [LARGE SCALE GENOMIC DNA]</scope>
    <source>
        <strain evidence="2">Tucson 15010-1051.87</strain>
    </source>
</reference>
<evidence type="ECO:0000313" key="2">
    <source>
        <dbReference type="Proteomes" id="UP000008792"/>
    </source>
</evidence>
<organism evidence="1 2">
    <name type="scientific">Drosophila virilis</name>
    <name type="common">Fruit fly</name>
    <dbReference type="NCBI Taxonomy" id="7244"/>
    <lineage>
        <taxon>Eukaryota</taxon>
        <taxon>Metazoa</taxon>
        <taxon>Ecdysozoa</taxon>
        <taxon>Arthropoda</taxon>
        <taxon>Hexapoda</taxon>
        <taxon>Insecta</taxon>
        <taxon>Pterygota</taxon>
        <taxon>Neoptera</taxon>
        <taxon>Endopterygota</taxon>
        <taxon>Diptera</taxon>
        <taxon>Brachycera</taxon>
        <taxon>Muscomorpha</taxon>
        <taxon>Ephydroidea</taxon>
        <taxon>Drosophilidae</taxon>
        <taxon>Drosophila</taxon>
    </lineage>
</organism>
<dbReference type="OrthoDB" id="439236at2759"/>
<dbReference type="Proteomes" id="UP000008792">
    <property type="component" value="Unassembled WGS sequence"/>
</dbReference>
<proteinExistence type="predicted"/>
<gene>
    <name evidence="1" type="primary">Dvir\plu</name>
    <name evidence="1" type="ORF">Dvir_GJ21391</name>
</gene>
<accession>A0A0Q9W2S9</accession>
<dbReference type="AlphaFoldDB" id="A0A0Q9W2S9"/>
<dbReference type="EMBL" id="CH940648">
    <property type="protein sequence ID" value="KRF79336.1"/>
    <property type="molecule type" value="Genomic_DNA"/>
</dbReference>
<sequence length="55" mass="6122">MNVIGRMNALDCVGEDDVMSLRIICTLARNHKYNIEELDKYASDRIVASPSIPGL</sequence>